<dbReference type="RefSeq" id="WP_167934112.1">
    <property type="nucleotide sequence ID" value="NZ_JAAVJB010000122.1"/>
</dbReference>
<feature type="region of interest" description="Disordered" evidence="1">
    <location>
        <begin position="270"/>
        <end position="322"/>
    </location>
</feature>
<feature type="chain" id="PRO_5047268717" description="WD40 repeat domain-containing protein" evidence="3">
    <location>
        <begin position="37"/>
        <end position="354"/>
    </location>
</feature>
<evidence type="ECO:0000256" key="3">
    <source>
        <dbReference type="SAM" id="SignalP"/>
    </source>
</evidence>
<keyword evidence="5" id="KW-1185">Reference proteome</keyword>
<feature type="compositionally biased region" description="Basic and acidic residues" evidence="1">
    <location>
        <begin position="287"/>
        <end position="296"/>
    </location>
</feature>
<comment type="caution">
    <text evidence="4">The sequence shown here is derived from an EMBL/GenBank/DDBJ whole genome shotgun (WGS) entry which is preliminary data.</text>
</comment>
<name>A0ABX1AS89_9ACTN</name>
<dbReference type="Proteomes" id="UP000746503">
    <property type="component" value="Unassembled WGS sequence"/>
</dbReference>
<reference evidence="4 5" key="1">
    <citation type="submission" date="2020-03" db="EMBL/GenBank/DDBJ databases">
        <title>Draft genome of Streptomyces sp. ventii, isolated from the Axial Seamount in the Pacific Ocean, and resequencing of the two type strains Streptomyces lonarensis strain NCL 716 and Streptomyces bohaiensis strain 11A07.</title>
        <authorList>
            <person name="Loughran R.M."/>
            <person name="Pfannmuller K.M."/>
            <person name="Wasson B.J."/>
            <person name="Deadmond M.C."/>
            <person name="Paddock B.E."/>
            <person name="Koyack M.J."/>
            <person name="Gallegos D.A."/>
            <person name="Mitchell E.A."/>
            <person name="Ushijima B."/>
            <person name="Saw J.H."/>
            <person name="Mcphail K.L."/>
            <person name="Videau P."/>
        </authorList>
    </citation>
    <scope>NUCLEOTIDE SEQUENCE [LARGE SCALE GENOMIC DNA]</scope>
    <source>
        <strain evidence="5">5675061</strain>
    </source>
</reference>
<keyword evidence="2" id="KW-1133">Transmembrane helix</keyword>
<keyword evidence="2" id="KW-0812">Transmembrane</keyword>
<gene>
    <name evidence="4" type="ORF">HCJ92_15090</name>
</gene>
<sequence>MAVTWIRWGRATRRGALTVAVAGPLLLGTAVGTAVAQEGGGHEEFVLDDPRILESSGLQASHRHPGVYWTHNDSDYAPEIYGVDSATGRTVATVTLQGVEFRDVEAIHLGPDGDLYVGDIGDNLDGGWPHVWIYRFAEPVELADTALTPTVYTVQYDDGPRDAEALMVDPVSGLVHLASKKRDGSGAVYRQPEQLTTEGVNTFSRVFDTDLWVTDGAFSPDGSRLLLRGYFGAEIFRWSEGEPEPIGLVRVPLQPQGESVTFTPDGTTLMFGSEGEQSRVTPVELEGDQRPDDVIARQEAAGGAEGDGGSEGRSPDSSGEDGLPAGLGRVALYAGIGLAAVVLLGALARARAAG</sequence>
<evidence type="ECO:0000256" key="1">
    <source>
        <dbReference type="SAM" id="MobiDB-lite"/>
    </source>
</evidence>
<dbReference type="SUPFAM" id="SSF75011">
    <property type="entry name" value="3-carboxy-cis,cis-mucoante lactonizing enzyme"/>
    <property type="match status" value="1"/>
</dbReference>
<organism evidence="4 5">
    <name type="scientific">Streptomyces spiramenti</name>
    <dbReference type="NCBI Taxonomy" id="2720606"/>
    <lineage>
        <taxon>Bacteria</taxon>
        <taxon>Bacillati</taxon>
        <taxon>Actinomycetota</taxon>
        <taxon>Actinomycetes</taxon>
        <taxon>Kitasatosporales</taxon>
        <taxon>Streptomycetaceae</taxon>
        <taxon>Streptomyces</taxon>
    </lineage>
</organism>
<evidence type="ECO:0000313" key="5">
    <source>
        <dbReference type="Proteomes" id="UP000746503"/>
    </source>
</evidence>
<dbReference type="InterPro" id="IPR015943">
    <property type="entry name" value="WD40/YVTN_repeat-like_dom_sf"/>
</dbReference>
<evidence type="ECO:0000256" key="2">
    <source>
        <dbReference type="SAM" id="Phobius"/>
    </source>
</evidence>
<dbReference type="EMBL" id="JAAVJB010000122">
    <property type="protein sequence ID" value="NJP67593.1"/>
    <property type="molecule type" value="Genomic_DNA"/>
</dbReference>
<proteinExistence type="predicted"/>
<evidence type="ECO:0000313" key="4">
    <source>
        <dbReference type="EMBL" id="NJP67593.1"/>
    </source>
</evidence>
<feature type="transmembrane region" description="Helical" evidence="2">
    <location>
        <begin position="330"/>
        <end position="348"/>
    </location>
</feature>
<protein>
    <recommendedName>
        <fullName evidence="6">WD40 repeat domain-containing protein</fullName>
    </recommendedName>
</protein>
<evidence type="ECO:0008006" key="6">
    <source>
        <dbReference type="Google" id="ProtNLM"/>
    </source>
</evidence>
<dbReference type="Gene3D" id="2.130.10.10">
    <property type="entry name" value="YVTN repeat-like/Quinoprotein amine dehydrogenase"/>
    <property type="match status" value="1"/>
</dbReference>
<accession>A0ABX1AS89</accession>
<feature type="signal peptide" evidence="3">
    <location>
        <begin position="1"/>
        <end position="36"/>
    </location>
</feature>
<feature type="non-terminal residue" evidence="4">
    <location>
        <position position="354"/>
    </location>
</feature>
<keyword evidence="3" id="KW-0732">Signal</keyword>
<keyword evidence="2" id="KW-0472">Membrane</keyword>